<dbReference type="InterPro" id="IPR013217">
    <property type="entry name" value="Methyltransf_12"/>
</dbReference>
<dbReference type="AlphaFoldDB" id="A0A9X0EBE6"/>
<dbReference type="Pfam" id="PF08242">
    <property type="entry name" value="Methyltransf_12"/>
    <property type="match status" value="1"/>
</dbReference>
<name>A0A9X0EBE6_9PSED</name>
<dbReference type="CDD" id="cd02440">
    <property type="entry name" value="AdoMet_MTases"/>
    <property type="match status" value="1"/>
</dbReference>
<comment type="caution">
    <text evidence="2">The sequence shown here is derived from an EMBL/GenBank/DDBJ whole genome shotgun (WGS) entry which is preliminary data.</text>
</comment>
<organism evidence="2 3">
    <name type="scientific">Pseudomonas lutea</name>
    <dbReference type="NCBI Taxonomy" id="243924"/>
    <lineage>
        <taxon>Bacteria</taxon>
        <taxon>Pseudomonadati</taxon>
        <taxon>Pseudomonadota</taxon>
        <taxon>Gammaproteobacteria</taxon>
        <taxon>Pseudomonadales</taxon>
        <taxon>Pseudomonadaceae</taxon>
        <taxon>Pseudomonas</taxon>
    </lineage>
</organism>
<evidence type="ECO:0000313" key="3">
    <source>
        <dbReference type="Proteomes" id="UP000029719"/>
    </source>
</evidence>
<sequence length="218" mass="23632">MTDSSAAGAAVYSPLTLALYDAWVLGISNRYAWRCPTDEVLLPFFRANMRANHLDIGVGTGYYLAKANLSPGTQITLMDLNPSSLAAAKRRIGRPDTRTLQHDVMAPIPNGERFDSISLFYLLHCLPGPLDAKAAIFAHLKHNLAAGGVVFGATILGDEAGHNGFGRKLMAVYNKKGIFGNSHDTQAGFEAHLRTHFSDVTLKREGVVLLFRAAQPIL</sequence>
<proteinExistence type="predicted"/>
<dbReference type="PIRSF" id="PIRSF011491">
    <property type="entry name" value="Mtase_YbcY_prd"/>
    <property type="match status" value="1"/>
</dbReference>
<dbReference type="Proteomes" id="UP000029719">
    <property type="component" value="Unassembled WGS sequence"/>
</dbReference>
<dbReference type="OrthoDB" id="507855at2"/>
<dbReference type="RefSeq" id="WP_037018229.1">
    <property type="nucleotide sequence ID" value="NZ_JRMB01000003.1"/>
</dbReference>
<reference evidence="2 3" key="1">
    <citation type="submission" date="2014-09" db="EMBL/GenBank/DDBJ databases">
        <title>Genome sequence of Pseudomonas lutea strain DSM 17257T.</title>
        <authorList>
            <person name="Kwak Y."/>
            <person name="Shin J.-H."/>
        </authorList>
    </citation>
    <scope>NUCLEOTIDE SEQUENCE [LARGE SCALE GENOMIC DNA]</scope>
    <source>
        <strain evidence="2 3">DSM 17257</strain>
    </source>
</reference>
<dbReference type="GO" id="GO:0008168">
    <property type="term" value="F:methyltransferase activity"/>
    <property type="evidence" value="ECO:0007669"/>
    <property type="project" value="UniProtKB-KW"/>
</dbReference>
<dbReference type="GO" id="GO:0032259">
    <property type="term" value="P:methylation"/>
    <property type="evidence" value="ECO:0007669"/>
    <property type="project" value="UniProtKB-KW"/>
</dbReference>
<dbReference type="EMBL" id="JRMB01000003">
    <property type="protein sequence ID" value="KGF62679.1"/>
    <property type="molecule type" value="Genomic_DNA"/>
</dbReference>
<keyword evidence="2" id="KW-0808">Transferase</keyword>
<accession>A0A9X0EBE6</accession>
<evidence type="ECO:0000259" key="1">
    <source>
        <dbReference type="Pfam" id="PF08242"/>
    </source>
</evidence>
<protein>
    <submittedName>
        <fullName evidence="2">SAM-dependent methyltransferase</fullName>
    </submittedName>
</protein>
<keyword evidence="2" id="KW-0489">Methyltransferase</keyword>
<dbReference type="InterPro" id="IPR016584">
    <property type="entry name" value="MeTrfase_VrtF"/>
</dbReference>
<evidence type="ECO:0000313" key="2">
    <source>
        <dbReference type="EMBL" id="KGF62679.1"/>
    </source>
</evidence>
<dbReference type="InterPro" id="IPR029063">
    <property type="entry name" value="SAM-dependent_MTases_sf"/>
</dbReference>
<dbReference type="SUPFAM" id="SSF53335">
    <property type="entry name" value="S-adenosyl-L-methionine-dependent methyltransferases"/>
    <property type="match status" value="1"/>
</dbReference>
<feature type="domain" description="Methyltransferase type 12" evidence="1">
    <location>
        <begin position="54"/>
        <end position="149"/>
    </location>
</feature>
<dbReference type="Gene3D" id="3.40.50.150">
    <property type="entry name" value="Vaccinia Virus protein VP39"/>
    <property type="match status" value="1"/>
</dbReference>
<gene>
    <name evidence="2" type="ORF">LT42_22825</name>
</gene>